<feature type="domain" description="Ketopantoate reductase N-terminal" evidence="5">
    <location>
        <begin position="3"/>
        <end position="134"/>
    </location>
</feature>
<reference evidence="7" key="1">
    <citation type="submission" date="2020-02" db="EMBL/GenBank/DDBJ databases">
        <authorList>
            <person name="Meier V. D."/>
        </authorList>
    </citation>
    <scope>NUCLEOTIDE SEQUENCE</scope>
    <source>
        <strain evidence="7">AVDCRST_MAG85</strain>
    </source>
</reference>
<keyword evidence="4" id="KW-0566">Pantothenate biosynthesis</keyword>
<dbReference type="SUPFAM" id="SSF51735">
    <property type="entry name" value="NAD(P)-binding Rossmann-fold domains"/>
    <property type="match status" value="1"/>
</dbReference>
<dbReference type="EMBL" id="CADCVT010000350">
    <property type="protein sequence ID" value="CAA9525366.1"/>
    <property type="molecule type" value="Genomic_DNA"/>
</dbReference>
<dbReference type="PANTHER" id="PTHR21708:SF26">
    <property type="entry name" value="2-DEHYDROPANTOATE 2-REDUCTASE"/>
    <property type="match status" value="1"/>
</dbReference>
<dbReference type="UniPathway" id="UPA00028">
    <property type="reaction ID" value="UER00004"/>
</dbReference>
<comment type="pathway">
    <text evidence="4">Cofactor biosynthesis; (R)-pantothenate biosynthesis; (R)-pantoate from 3-methyl-2-oxobutanoate: step 2/2.</text>
</comment>
<dbReference type="Pfam" id="PF08546">
    <property type="entry name" value="ApbA_C"/>
    <property type="match status" value="1"/>
</dbReference>
<dbReference type="Pfam" id="PF02558">
    <property type="entry name" value="ApbA"/>
    <property type="match status" value="1"/>
</dbReference>
<dbReference type="Gene3D" id="3.40.50.720">
    <property type="entry name" value="NAD(P)-binding Rossmann-like Domain"/>
    <property type="match status" value="1"/>
</dbReference>
<dbReference type="GO" id="GO:0015940">
    <property type="term" value="P:pantothenate biosynthetic process"/>
    <property type="evidence" value="ECO:0007669"/>
    <property type="project" value="UniProtKB-UniPathway"/>
</dbReference>
<evidence type="ECO:0000259" key="5">
    <source>
        <dbReference type="Pfam" id="PF02558"/>
    </source>
</evidence>
<feature type="domain" description="Ketopantoate reductase C-terminal" evidence="6">
    <location>
        <begin position="170"/>
        <end position="282"/>
    </location>
</feature>
<dbReference type="EC" id="1.1.1.169" evidence="4"/>
<dbReference type="NCBIfam" id="TIGR00745">
    <property type="entry name" value="apbA_panE"/>
    <property type="match status" value="1"/>
</dbReference>
<dbReference type="InterPro" id="IPR013332">
    <property type="entry name" value="KPR_N"/>
</dbReference>
<comment type="function">
    <text evidence="4">Catalyzes the NADPH-dependent reduction of ketopantoate into pantoic acid.</text>
</comment>
<dbReference type="SUPFAM" id="SSF48179">
    <property type="entry name" value="6-phosphogluconate dehydrogenase C-terminal domain-like"/>
    <property type="match status" value="1"/>
</dbReference>
<comment type="catalytic activity">
    <reaction evidence="4">
        <text>(R)-pantoate + NADP(+) = 2-dehydropantoate + NADPH + H(+)</text>
        <dbReference type="Rhea" id="RHEA:16233"/>
        <dbReference type="ChEBI" id="CHEBI:11561"/>
        <dbReference type="ChEBI" id="CHEBI:15378"/>
        <dbReference type="ChEBI" id="CHEBI:15980"/>
        <dbReference type="ChEBI" id="CHEBI:57783"/>
        <dbReference type="ChEBI" id="CHEBI:58349"/>
        <dbReference type="EC" id="1.1.1.169"/>
    </reaction>
</comment>
<evidence type="ECO:0000313" key="7">
    <source>
        <dbReference type="EMBL" id="CAA9525366.1"/>
    </source>
</evidence>
<comment type="similarity">
    <text evidence="1 4">Belongs to the ketopantoate reductase family.</text>
</comment>
<evidence type="ECO:0000256" key="1">
    <source>
        <dbReference type="ARBA" id="ARBA00007870"/>
    </source>
</evidence>
<sequence>MSVAVLGPGGVGGFLAGALARAGEDVVVVAREETAGRIAHDGLRIESARLGSFTARPRTATELDHEVDVLIVATKAPALDDALARVKVQPAMLVPLLNGFEHLPHLRAVFPGTIAGSIRIAAERVAPGHVVQTSAFLRVELAGRGADRLAHVLRAAEIPTKVLDSDAAVLWGKLVRLCALALSTSAAGAPIGPVLTHPRRRLLLEGAVDEATAIAHEEGARVDAGTVLEELASLDPAQTSSLARDLAAGNPSELDAIGGAVMRAGARHGIATPSIDALVAEIGRRYPPR</sequence>
<name>A0A6J4TKZ0_9ACTN</name>
<evidence type="ECO:0000256" key="2">
    <source>
        <dbReference type="ARBA" id="ARBA00022857"/>
    </source>
</evidence>
<protein>
    <recommendedName>
        <fullName evidence="4">2-dehydropantoate 2-reductase</fullName>
        <ecNumber evidence="4">1.1.1.169</ecNumber>
    </recommendedName>
    <alternativeName>
        <fullName evidence="4">Ketopantoate reductase</fullName>
    </alternativeName>
</protein>
<keyword evidence="2 4" id="KW-0521">NADP</keyword>
<evidence type="ECO:0000259" key="6">
    <source>
        <dbReference type="Pfam" id="PF08546"/>
    </source>
</evidence>
<evidence type="ECO:0000256" key="3">
    <source>
        <dbReference type="ARBA" id="ARBA00023002"/>
    </source>
</evidence>
<dbReference type="AlphaFoldDB" id="A0A6J4TKZ0"/>
<dbReference type="GO" id="GO:0008677">
    <property type="term" value="F:2-dehydropantoate 2-reductase activity"/>
    <property type="evidence" value="ECO:0007669"/>
    <property type="project" value="UniProtKB-EC"/>
</dbReference>
<dbReference type="InterPro" id="IPR008927">
    <property type="entry name" value="6-PGluconate_DH-like_C_sf"/>
</dbReference>
<proteinExistence type="inferred from homology"/>
<dbReference type="Gene3D" id="1.10.1040.10">
    <property type="entry name" value="N-(1-d-carboxylethyl)-l-norvaline Dehydrogenase, domain 2"/>
    <property type="match status" value="1"/>
</dbReference>
<organism evidence="7">
    <name type="scientific">uncultured Solirubrobacteraceae bacterium</name>
    <dbReference type="NCBI Taxonomy" id="1162706"/>
    <lineage>
        <taxon>Bacteria</taxon>
        <taxon>Bacillati</taxon>
        <taxon>Actinomycetota</taxon>
        <taxon>Thermoleophilia</taxon>
        <taxon>Solirubrobacterales</taxon>
        <taxon>Solirubrobacteraceae</taxon>
        <taxon>environmental samples</taxon>
    </lineage>
</organism>
<dbReference type="InterPro" id="IPR013328">
    <property type="entry name" value="6PGD_dom2"/>
</dbReference>
<dbReference type="GO" id="GO:0005737">
    <property type="term" value="C:cytoplasm"/>
    <property type="evidence" value="ECO:0007669"/>
    <property type="project" value="TreeGrafter"/>
</dbReference>
<dbReference type="InterPro" id="IPR051402">
    <property type="entry name" value="KPR-Related"/>
</dbReference>
<keyword evidence="3 4" id="KW-0560">Oxidoreductase</keyword>
<dbReference type="InterPro" id="IPR003710">
    <property type="entry name" value="ApbA"/>
</dbReference>
<accession>A0A6J4TKZ0</accession>
<dbReference type="PANTHER" id="PTHR21708">
    <property type="entry name" value="PROBABLE 2-DEHYDROPANTOATE 2-REDUCTASE"/>
    <property type="match status" value="1"/>
</dbReference>
<gene>
    <name evidence="7" type="ORF">AVDCRST_MAG85-3185</name>
</gene>
<evidence type="ECO:0000256" key="4">
    <source>
        <dbReference type="RuleBase" id="RU362068"/>
    </source>
</evidence>
<dbReference type="InterPro" id="IPR036291">
    <property type="entry name" value="NAD(P)-bd_dom_sf"/>
</dbReference>
<dbReference type="InterPro" id="IPR013752">
    <property type="entry name" value="KPA_reductase"/>
</dbReference>